<dbReference type="Gene3D" id="3.10.310.40">
    <property type="match status" value="1"/>
</dbReference>
<comment type="caution">
    <text evidence="1">The sequence shown here is derived from an EMBL/GenBank/DDBJ whole genome shotgun (WGS) entry which is preliminary data.</text>
</comment>
<evidence type="ECO:0000313" key="1">
    <source>
        <dbReference type="EMBL" id="CAK9166000.1"/>
    </source>
</evidence>
<evidence type="ECO:0000313" key="2">
    <source>
        <dbReference type="Proteomes" id="UP001642360"/>
    </source>
</evidence>
<keyword evidence="2" id="KW-1185">Reference proteome</keyword>
<dbReference type="EMBL" id="CAUOFW020004514">
    <property type="protein sequence ID" value="CAK9166000.1"/>
    <property type="molecule type" value="Genomic_DNA"/>
</dbReference>
<gene>
    <name evidence="1" type="ORF">ILEXP_LOCUS35208</name>
</gene>
<protein>
    <submittedName>
        <fullName evidence="1">Uncharacterized protein</fullName>
    </submittedName>
</protein>
<dbReference type="AlphaFoldDB" id="A0ABC8TEQ7"/>
<reference evidence="1 2" key="1">
    <citation type="submission" date="2024-02" db="EMBL/GenBank/DDBJ databases">
        <authorList>
            <person name="Vignale AGUSTIN F."/>
            <person name="Sosa J E."/>
            <person name="Modenutti C."/>
        </authorList>
    </citation>
    <scope>NUCLEOTIDE SEQUENCE [LARGE SCALE GENOMIC DNA]</scope>
</reference>
<dbReference type="Proteomes" id="UP001642360">
    <property type="component" value="Unassembled WGS sequence"/>
</dbReference>
<sequence>MAEIAASDGKAFCISHVHVGSDTAAIREAVVKIMEQKVISSFLRGWQLWFSARMKLQTRHWSVLGYQRKVIREALKPVKGKGGGGKGGLAQGQGTDISHVEEAMDVATLFAAMQ</sequence>
<name>A0ABC8TEQ7_9AQUA</name>
<proteinExistence type="predicted"/>
<accession>A0ABC8TEQ7</accession>
<organism evidence="1 2">
    <name type="scientific">Ilex paraguariensis</name>
    <name type="common">yerba mate</name>
    <dbReference type="NCBI Taxonomy" id="185542"/>
    <lineage>
        <taxon>Eukaryota</taxon>
        <taxon>Viridiplantae</taxon>
        <taxon>Streptophyta</taxon>
        <taxon>Embryophyta</taxon>
        <taxon>Tracheophyta</taxon>
        <taxon>Spermatophyta</taxon>
        <taxon>Magnoliopsida</taxon>
        <taxon>eudicotyledons</taxon>
        <taxon>Gunneridae</taxon>
        <taxon>Pentapetalae</taxon>
        <taxon>asterids</taxon>
        <taxon>campanulids</taxon>
        <taxon>Aquifoliales</taxon>
        <taxon>Aquifoliaceae</taxon>
        <taxon>Ilex</taxon>
    </lineage>
</organism>